<gene>
    <name evidence="1" type="ORF">S01H1_38146</name>
</gene>
<accession>X0UQZ0</accession>
<organism evidence="1">
    <name type="scientific">marine sediment metagenome</name>
    <dbReference type="NCBI Taxonomy" id="412755"/>
    <lineage>
        <taxon>unclassified sequences</taxon>
        <taxon>metagenomes</taxon>
        <taxon>ecological metagenomes</taxon>
    </lineage>
</organism>
<comment type="caution">
    <text evidence="1">The sequence shown here is derived from an EMBL/GenBank/DDBJ whole genome shotgun (WGS) entry which is preliminary data.</text>
</comment>
<sequence>MSRFVKFGGAPYVPGAFTLDGIVGTYLSTPDVNLMDADTAHTYQSRGTYTFGAIVNDSASWSGRMNSFDYPGAGTEFPTILTPVASMSAATEYSSTGLLKALDWSKVNSVQITIQWRDSAGSPISVTNGPVVSNPVSDQIMVVTGISPALTTEAAVYMTIVLNDAVTMRFSDNCIREGADATFTPSLDIVSTLFEDKVDAAMPLGYAADGTPLTLGVLWAGDAVHYRRY</sequence>
<feature type="non-terminal residue" evidence="1">
    <location>
        <position position="229"/>
    </location>
</feature>
<dbReference type="AlphaFoldDB" id="X0UQZ0"/>
<proteinExistence type="predicted"/>
<dbReference type="EMBL" id="BARS01023990">
    <property type="protein sequence ID" value="GAG02708.1"/>
    <property type="molecule type" value="Genomic_DNA"/>
</dbReference>
<reference evidence="1" key="1">
    <citation type="journal article" date="2014" name="Front. Microbiol.">
        <title>High frequency of phylogenetically diverse reductive dehalogenase-homologous genes in deep subseafloor sedimentary metagenomes.</title>
        <authorList>
            <person name="Kawai M."/>
            <person name="Futagami T."/>
            <person name="Toyoda A."/>
            <person name="Takaki Y."/>
            <person name="Nishi S."/>
            <person name="Hori S."/>
            <person name="Arai W."/>
            <person name="Tsubouchi T."/>
            <person name="Morono Y."/>
            <person name="Uchiyama I."/>
            <person name="Ito T."/>
            <person name="Fujiyama A."/>
            <person name="Inagaki F."/>
            <person name="Takami H."/>
        </authorList>
    </citation>
    <scope>NUCLEOTIDE SEQUENCE</scope>
    <source>
        <strain evidence="1">Expedition CK06-06</strain>
    </source>
</reference>
<protein>
    <submittedName>
        <fullName evidence="1">Uncharacterized protein</fullName>
    </submittedName>
</protein>
<evidence type="ECO:0000313" key="1">
    <source>
        <dbReference type="EMBL" id="GAG02708.1"/>
    </source>
</evidence>
<name>X0UQZ0_9ZZZZ</name>